<dbReference type="AlphaFoldDB" id="A0A4R6S145"/>
<keyword evidence="2" id="KW-1185">Reference proteome</keyword>
<comment type="caution">
    <text evidence="1">The sequence shown here is derived from an EMBL/GenBank/DDBJ whole genome shotgun (WGS) entry which is preliminary data.</text>
</comment>
<gene>
    <name evidence="1" type="ORF">EDF62_1551</name>
</gene>
<evidence type="ECO:0000313" key="1">
    <source>
        <dbReference type="EMBL" id="TDP92345.1"/>
    </source>
</evidence>
<protein>
    <submittedName>
        <fullName evidence="1">Uncharacterized protein</fullName>
    </submittedName>
</protein>
<dbReference type="Proteomes" id="UP000295601">
    <property type="component" value="Unassembled WGS sequence"/>
</dbReference>
<organism evidence="1 2">
    <name type="scientific">Leucobacter luti</name>
    <dbReference type="NCBI Taxonomy" id="340320"/>
    <lineage>
        <taxon>Bacteria</taxon>
        <taxon>Bacillati</taxon>
        <taxon>Actinomycetota</taxon>
        <taxon>Actinomycetes</taxon>
        <taxon>Micrococcales</taxon>
        <taxon>Microbacteriaceae</taxon>
        <taxon>Leucobacter</taxon>
    </lineage>
</organism>
<sequence>MGFDGNGFPRRGCPCPCCGGQETYNPMDLCDGCLAAGLAGVYPHGCYRNEGGNE</sequence>
<reference evidence="1 2" key="1">
    <citation type="submission" date="2019-03" db="EMBL/GenBank/DDBJ databases">
        <title>Genomic analyses of the natural microbiome of Caenorhabditis elegans.</title>
        <authorList>
            <person name="Samuel B."/>
        </authorList>
    </citation>
    <scope>NUCLEOTIDE SEQUENCE [LARGE SCALE GENOMIC DNA]</scope>
    <source>
        <strain evidence="1 2">JUb18</strain>
    </source>
</reference>
<proteinExistence type="predicted"/>
<evidence type="ECO:0000313" key="2">
    <source>
        <dbReference type="Proteomes" id="UP000295601"/>
    </source>
</evidence>
<dbReference type="EMBL" id="SNYA01000004">
    <property type="protein sequence ID" value="TDP92345.1"/>
    <property type="molecule type" value="Genomic_DNA"/>
</dbReference>
<accession>A0A4R6S145</accession>
<name>A0A4R6S145_9MICO</name>